<gene>
    <name evidence="9" type="ORF">HJ588_05030</name>
</gene>
<evidence type="ECO:0000256" key="6">
    <source>
        <dbReference type="ARBA" id="ARBA00023163"/>
    </source>
</evidence>
<organism evidence="9 10">
    <name type="scientific">Flexivirga aerilata</name>
    <dbReference type="NCBI Taxonomy" id="1656889"/>
    <lineage>
        <taxon>Bacteria</taxon>
        <taxon>Bacillati</taxon>
        <taxon>Actinomycetota</taxon>
        <taxon>Actinomycetes</taxon>
        <taxon>Micrococcales</taxon>
        <taxon>Dermacoccaceae</taxon>
        <taxon>Flexivirga</taxon>
    </lineage>
</organism>
<dbReference type="GO" id="GO:0016020">
    <property type="term" value="C:membrane"/>
    <property type="evidence" value="ECO:0007669"/>
    <property type="project" value="UniProtKB-SubCell"/>
</dbReference>
<sequence>MSEDRYAGWDAAYVLGALSATDRQDFERHLQTCGECRASVAELAAMPGLLGRVDEDRAMSTLAPETAEAPPPELTARLFGTAGDEVAERRRTRVRRRLAVAGVGVAAAAVLGAAVIPRVVPDGSPSAPSVAMQQLHQSALTAQVQLTQKKWGTSVRMSCRYRDSAYPGGVRTYALDVVDAQGNRSQVSTWRAGPGDLSDLTAATALQPGQIKTVQVRDAASGTLLLTMNGSAS</sequence>
<dbReference type="InterPro" id="IPR051474">
    <property type="entry name" value="Anti-sigma-K/W_factor"/>
</dbReference>
<dbReference type="PANTHER" id="PTHR37461">
    <property type="entry name" value="ANTI-SIGMA-K FACTOR RSKA"/>
    <property type="match status" value="1"/>
</dbReference>
<evidence type="ECO:0000256" key="2">
    <source>
        <dbReference type="ARBA" id="ARBA00022692"/>
    </source>
</evidence>
<dbReference type="InterPro" id="IPR027383">
    <property type="entry name" value="Znf_put"/>
</dbReference>
<dbReference type="EMBL" id="JABENB010000001">
    <property type="protein sequence ID" value="NNG38640.1"/>
    <property type="molecule type" value="Genomic_DNA"/>
</dbReference>
<keyword evidence="10" id="KW-1185">Reference proteome</keyword>
<dbReference type="PANTHER" id="PTHR37461:SF1">
    <property type="entry name" value="ANTI-SIGMA-K FACTOR RSKA"/>
    <property type="match status" value="1"/>
</dbReference>
<proteinExistence type="predicted"/>
<evidence type="ECO:0000256" key="5">
    <source>
        <dbReference type="ARBA" id="ARBA00023136"/>
    </source>
</evidence>
<keyword evidence="4" id="KW-0805">Transcription regulation</keyword>
<dbReference type="InterPro" id="IPR041916">
    <property type="entry name" value="Anti_sigma_zinc_sf"/>
</dbReference>
<evidence type="ECO:0000256" key="1">
    <source>
        <dbReference type="ARBA" id="ARBA00004167"/>
    </source>
</evidence>
<comment type="caution">
    <text evidence="9">The sequence shown here is derived from an EMBL/GenBank/DDBJ whole genome shotgun (WGS) entry which is preliminary data.</text>
</comment>
<feature type="transmembrane region" description="Helical" evidence="7">
    <location>
        <begin position="98"/>
        <end position="120"/>
    </location>
</feature>
<keyword evidence="2 7" id="KW-0812">Transmembrane</keyword>
<keyword evidence="5 7" id="KW-0472">Membrane</keyword>
<name>A0A849AJS0_9MICO</name>
<feature type="domain" description="Putative zinc-finger" evidence="8">
    <location>
        <begin position="12"/>
        <end position="37"/>
    </location>
</feature>
<keyword evidence="6" id="KW-0804">Transcription</keyword>
<dbReference type="GO" id="GO:0016989">
    <property type="term" value="F:sigma factor antagonist activity"/>
    <property type="evidence" value="ECO:0007669"/>
    <property type="project" value="TreeGrafter"/>
</dbReference>
<evidence type="ECO:0000259" key="8">
    <source>
        <dbReference type="Pfam" id="PF13490"/>
    </source>
</evidence>
<dbReference type="AlphaFoldDB" id="A0A849AJS0"/>
<evidence type="ECO:0000256" key="4">
    <source>
        <dbReference type="ARBA" id="ARBA00023015"/>
    </source>
</evidence>
<protein>
    <submittedName>
        <fullName evidence="9">Zf-HC2 domain-containing protein</fullName>
    </submittedName>
</protein>
<dbReference type="RefSeq" id="WP_171152643.1">
    <property type="nucleotide sequence ID" value="NZ_JABENB010000001.1"/>
</dbReference>
<accession>A0A849AJS0</accession>
<evidence type="ECO:0000256" key="7">
    <source>
        <dbReference type="SAM" id="Phobius"/>
    </source>
</evidence>
<dbReference type="Proteomes" id="UP000557772">
    <property type="component" value="Unassembled WGS sequence"/>
</dbReference>
<keyword evidence="3 7" id="KW-1133">Transmembrane helix</keyword>
<evidence type="ECO:0000313" key="9">
    <source>
        <dbReference type="EMBL" id="NNG38640.1"/>
    </source>
</evidence>
<evidence type="ECO:0000313" key="10">
    <source>
        <dbReference type="Proteomes" id="UP000557772"/>
    </source>
</evidence>
<reference evidence="9 10" key="1">
    <citation type="submission" date="2020-05" db="EMBL/GenBank/DDBJ databases">
        <title>Flexivirga sp. ID2601S isolated from air conditioner.</title>
        <authorList>
            <person name="Kim D.H."/>
        </authorList>
    </citation>
    <scope>NUCLEOTIDE SEQUENCE [LARGE SCALE GENOMIC DNA]</scope>
    <source>
        <strain evidence="9 10">ID2601S</strain>
    </source>
</reference>
<dbReference type="Pfam" id="PF13490">
    <property type="entry name" value="zf-HC2"/>
    <property type="match status" value="1"/>
</dbReference>
<dbReference type="GO" id="GO:0006417">
    <property type="term" value="P:regulation of translation"/>
    <property type="evidence" value="ECO:0007669"/>
    <property type="project" value="TreeGrafter"/>
</dbReference>
<dbReference type="Gene3D" id="1.10.10.1320">
    <property type="entry name" value="Anti-sigma factor, zinc-finger domain"/>
    <property type="match status" value="1"/>
</dbReference>
<evidence type="ECO:0000256" key="3">
    <source>
        <dbReference type="ARBA" id="ARBA00022989"/>
    </source>
</evidence>
<comment type="subcellular location">
    <subcellularLocation>
        <location evidence="1">Membrane</location>
        <topology evidence="1">Single-pass membrane protein</topology>
    </subcellularLocation>
</comment>